<reference evidence="2 3" key="1">
    <citation type="submission" date="2015-01" db="EMBL/GenBank/DDBJ databases">
        <title>The Genome Sequence of Fonsecaea multimorphosa CBS 102226.</title>
        <authorList>
            <consortium name="The Broad Institute Genomics Platform"/>
            <person name="Cuomo C."/>
            <person name="de Hoog S."/>
            <person name="Gorbushina A."/>
            <person name="Stielow B."/>
            <person name="Teixiera M."/>
            <person name="Abouelleil A."/>
            <person name="Chapman S.B."/>
            <person name="Priest M."/>
            <person name="Young S.K."/>
            <person name="Wortman J."/>
            <person name="Nusbaum C."/>
            <person name="Birren B."/>
        </authorList>
    </citation>
    <scope>NUCLEOTIDE SEQUENCE [LARGE SCALE GENOMIC DNA]</scope>
    <source>
        <strain evidence="2 3">CBS 102226</strain>
    </source>
</reference>
<keyword evidence="3" id="KW-1185">Reference proteome</keyword>
<feature type="region of interest" description="Disordered" evidence="1">
    <location>
        <begin position="150"/>
        <end position="175"/>
    </location>
</feature>
<feature type="compositionally biased region" description="Acidic residues" evidence="1">
    <location>
        <begin position="98"/>
        <end position="135"/>
    </location>
</feature>
<dbReference type="VEuPathDB" id="FungiDB:Z520_04918"/>
<accession>A0A0D2K0K4</accession>
<evidence type="ECO:0000313" key="3">
    <source>
        <dbReference type="Proteomes" id="UP000053411"/>
    </source>
</evidence>
<dbReference type="GeneID" id="27710664"/>
<gene>
    <name evidence="2" type="ORF">Z520_04918</name>
</gene>
<dbReference type="AlphaFoldDB" id="A0A0D2K0K4"/>
<feature type="region of interest" description="Disordered" evidence="1">
    <location>
        <begin position="96"/>
        <end position="136"/>
    </location>
</feature>
<dbReference type="OrthoDB" id="4157426at2759"/>
<protein>
    <submittedName>
        <fullName evidence="2">Uncharacterized protein</fullName>
    </submittedName>
</protein>
<evidence type="ECO:0000256" key="1">
    <source>
        <dbReference type="SAM" id="MobiDB-lite"/>
    </source>
</evidence>
<feature type="compositionally biased region" description="Polar residues" evidence="1">
    <location>
        <begin position="152"/>
        <end position="174"/>
    </location>
</feature>
<dbReference type="RefSeq" id="XP_016633465.1">
    <property type="nucleotide sequence ID" value="XM_016775422.1"/>
</dbReference>
<name>A0A0D2K0K4_9EURO</name>
<proteinExistence type="predicted"/>
<evidence type="ECO:0000313" key="2">
    <source>
        <dbReference type="EMBL" id="KIX99342.1"/>
    </source>
</evidence>
<dbReference type="EMBL" id="KN848069">
    <property type="protein sequence ID" value="KIX99342.1"/>
    <property type="molecule type" value="Genomic_DNA"/>
</dbReference>
<sequence>MARICFPCSETAWEKTCPFSTPTDDEIGEIQDEERDLILLLESLMAEFSDLWDTSKWTQKQFVSKVWLPRIDDVLKTVRMSEKELAALHEIGVKVEPEYEEMQSDGEDEFENAEEYNPDEDDTDEDDPEDSDAGDDYVFQANDESIEIEAVSSATEEAQTEGNIEAAPSSSQTIEGIDDTEVADILREAARINGLEDYDVWFKMIGKPDPRLNRGRT</sequence>
<organism evidence="2 3">
    <name type="scientific">Fonsecaea multimorphosa CBS 102226</name>
    <dbReference type="NCBI Taxonomy" id="1442371"/>
    <lineage>
        <taxon>Eukaryota</taxon>
        <taxon>Fungi</taxon>
        <taxon>Dikarya</taxon>
        <taxon>Ascomycota</taxon>
        <taxon>Pezizomycotina</taxon>
        <taxon>Eurotiomycetes</taxon>
        <taxon>Chaetothyriomycetidae</taxon>
        <taxon>Chaetothyriales</taxon>
        <taxon>Herpotrichiellaceae</taxon>
        <taxon>Fonsecaea</taxon>
    </lineage>
</organism>
<dbReference type="Proteomes" id="UP000053411">
    <property type="component" value="Unassembled WGS sequence"/>
</dbReference>